<evidence type="ECO:0000313" key="5">
    <source>
        <dbReference type="EMBL" id="KAK7790156.1"/>
    </source>
</evidence>
<reference evidence="5 6" key="1">
    <citation type="submission" date="2024-03" db="EMBL/GenBank/DDBJ databases">
        <title>The genome assembly and annotation of the cricket Gryllus longicercus Weissman &amp; Gray.</title>
        <authorList>
            <person name="Szrajer S."/>
            <person name="Gray D."/>
            <person name="Ylla G."/>
        </authorList>
    </citation>
    <scope>NUCLEOTIDE SEQUENCE [LARGE SCALE GENOMIC DNA]</scope>
    <source>
        <strain evidence="5">DAG 2021-001</strain>
        <tissue evidence="5">Whole body minus gut</tissue>
    </source>
</reference>
<keyword evidence="3" id="KW-0175">Coiled coil</keyword>
<dbReference type="PANTHER" id="PTHR12818">
    <property type="entry name" value="TRNA (ADENINE(37)-N6)-METHYLTRANSFERASE"/>
    <property type="match status" value="1"/>
</dbReference>
<keyword evidence="1" id="KW-0949">S-adenosyl-L-methionine</keyword>
<evidence type="ECO:0000256" key="3">
    <source>
        <dbReference type="SAM" id="Coils"/>
    </source>
</evidence>
<dbReference type="PROSITE" id="PS51668">
    <property type="entry name" value="TSAA_2"/>
    <property type="match status" value="1"/>
</dbReference>
<dbReference type="InterPro" id="IPR040372">
    <property type="entry name" value="YaeB-like"/>
</dbReference>
<keyword evidence="6" id="KW-1185">Reference proteome</keyword>
<name>A0AAN9VEX0_9ORTH</name>
<dbReference type="InterPro" id="IPR036413">
    <property type="entry name" value="YaeB-like_sf"/>
</dbReference>
<feature type="coiled-coil region" evidence="3">
    <location>
        <begin position="9"/>
        <end position="36"/>
    </location>
</feature>
<evidence type="ECO:0000256" key="1">
    <source>
        <dbReference type="ARBA" id="ARBA00022691"/>
    </source>
</evidence>
<dbReference type="Pfam" id="PF01980">
    <property type="entry name" value="TrmO_N"/>
    <property type="match status" value="1"/>
</dbReference>
<evidence type="ECO:0000259" key="4">
    <source>
        <dbReference type="PROSITE" id="PS51668"/>
    </source>
</evidence>
<evidence type="ECO:0000313" key="6">
    <source>
        <dbReference type="Proteomes" id="UP001378592"/>
    </source>
</evidence>
<accession>A0AAN9VEX0</accession>
<dbReference type="EMBL" id="JAZDUA010000658">
    <property type="protein sequence ID" value="KAK7790156.1"/>
    <property type="molecule type" value="Genomic_DNA"/>
</dbReference>
<dbReference type="PANTHER" id="PTHR12818:SF0">
    <property type="entry name" value="TRNA (ADENINE(37)-N6)-METHYLTRANSFERASE"/>
    <property type="match status" value="1"/>
</dbReference>
<gene>
    <name evidence="5" type="ORF">R5R35_002627</name>
</gene>
<proteinExistence type="inferred from homology"/>
<sequence length="428" mass="47628">MSGEENPSLPVLRQQLSVARTEIHNLRQQLRALGSNQQREIEKIKSLLTKWQCTTCQHQQQQQQQQPDESHENLDIQENIPLRPIGLISTWFPEKKGTPRQPGICATGRGKLTLFNTVFTNPEHALEGLEEFSHMWILFYFHKNDAGHVRAKVSPPRLNGIRMGVFGTRSPHRPSPIGLSLVRIERVEGASIYFSGVDMVDGTPVFDIKPYIPQYDSPMHCESPNISSDSLSTLRLMEGRDADDIPGTSGQGVANSPAGAAASPLSLVESIERLRCDERIGEREAPDGEEGNHPVMNISAAPPDDEARPPLSLVRVPAWIAQPPLTKLSVTFSDRAKAQLESITNGMDSAESILNAIKSVLREDPRSVYLRERWGNQFYTFLICNMHVSCKFDDVAHCVTVFQVRSAAKLCDCGQLEWQCSTHSEGCA</sequence>
<comment type="caution">
    <text evidence="5">The sequence shown here is derived from an EMBL/GenBank/DDBJ whole genome shotgun (WGS) entry which is preliminary data.</text>
</comment>
<dbReference type="NCBIfam" id="TIGR00104">
    <property type="entry name" value="tRNA_TsaA"/>
    <property type="match status" value="1"/>
</dbReference>
<comment type="similarity">
    <text evidence="2">Belongs to the tRNA methyltransferase O family.</text>
</comment>
<dbReference type="InterPro" id="IPR023370">
    <property type="entry name" value="TrmO-like_N"/>
</dbReference>
<feature type="domain" description="TsaA-like" evidence="4">
    <location>
        <begin position="82"/>
        <end position="220"/>
    </location>
</feature>
<protein>
    <recommendedName>
        <fullName evidence="4">TsaA-like domain-containing protein</fullName>
    </recommendedName>
</protein>
<dbReference type="SUPFAM" id="SSF118196">
    <property type="entry name" value="YaeB-like"/>
    <property type="match status" value="1"/>
</dbReference>
<organism evidence="5 6">
    <name type="scientific">Gryllus longicercus</name>
    <dbReference type="NCBI Taxonomy" id="2509291"/>
    <lineage>
        <taxon>Eukaryota</taxon>
        <taxon>Metazoa</taxon>
        <taxon>Ecdysozoa</taxon>
        <taxon>Arthropoda</taxon>
        <taxon>Hexapoda</taxon>
        <taxon>Insecta</taxon>
        <taxon>Pterygota</taxon>
        <taxon>Neoptera</taxon>
        <taxon>Polyneoptera</taxon>
        <taxon>Orthoptera</taxon>
        <taxon>Ensifera</taxon>
        <taxon>Gryllidea</taxon>
        <taxon>Grylloidea</taxon>
        <taxon>Gryllidae</taxon>
        <taxon>Gryllinae</taxon>
        <taxon>Gryllus</taxon>
    </lineage>
</organism>
<evidence type="ECO:0000256" key="2">
    <source>
        <dbReference type="ARBA" id="ARBA00033753"/>
    </source>
</evidence>
<dbReference type="InterPro" id="IPR036414">
    <property type="entry name" value="YaeB_N_sf"/>
</dbReference>
<dbReference type="AlphaFoldDB" id="A0AAN9VEX0"/>
<dbReference type="Gene3D" id="3.30.2310.10">
    <property type="entry name" value="YaeB-like"/>
    <property type="match status" value="1"/>
</dbReference>
<dbReference type="Gene3D" id="2.40.30.70">
    <property type="entry name" value="YaeB-like"/>
    <property type="match status" value="1"/>
</dbReference>
<dbReference type="CDD" id="cd09281">
    <property type="entry name" value="UPF0066"/>
    <property type="match status" value="1"/>
</dbReference>
<dbReference type="Proteomes" id="UP001378592">
    <property type="component" value="Unassembled WGS sequence"/>
</dbReference>